<evidence type="ECO:0000256" key="10">
    <source>
        <dbReference type="SAM" id="Phobius"/>
    </source>
</evidence>
<accession>Q8JJW9</accession>
<evidence type="ECO:0000313" key="14">
    <source>
        <dbReference type="EMBL" id="CAD21942.1"/>
    </source>
</evidence>
<dbReference type="InterPro" id="IPR001788">
    <property type="entry name" value="RNA-dep_RNA_pol_alsuvir"/>
</dbReference>
<evidence type="ECO:0000256" key="5">
    <source>
        <dbReference type="ARBA" id="ARBA00022758"/>
    </source>
</evidence>
<dbReference type="GO" id="GO:0075523">
    <property type="term" value="P:viral translational frameshifting"/>
    <property type="evidence" value="ECO:0007669"/>
    <property type="project" value="UniProtKB-KW"/>
</dbReference>
<dbReference type="GO" id="GO:0039694">
    <property type="term" value="P:viral RNA genome replication"/>
    <property type="evidence" value="ECO:0007669"/>
    <property type="project" value="InterPro"/>
</dbReference>
<keyword evidence="4" id="KW-0547">Nucleotide-binding</keyword>
<dbReference type="Pfam" id="PF01443">
    <property type="entry name" value="Viral_helicase1"/>
    <property type="match status" value="1"/>
</dbReference>
<feature type="domain" description="RdRp catalytic" evidence="11">
    <location>
        <begin position="2252"/>
        <end position="2364"/>
    </location>
</feature>
<dbReference type="Proteomes" id="UP000208098">
    <property type="component" value="Genome"/>
</dbReference>
<keyword evidence="6" id="KW-0378">Hydrolase</keyword>
<dbReference type="GO" id="GO:0003723">
    <property type="term" value="F:RNA binding"/>
    <property type="evidence" value="ECO:0007669"/>
    <property type="project" value="InterPro"/>
</dbReference>
<comment type="catalytic activity">
    <reaction evidence="9">
        <text>ATP + H2O = ADP + phosphate + H(+)</text>
        <dbReference type="Rhea" id="RHEA:13065"/>
        <dbReference type="ChEBI" id="CHEBI:15377"/>
        <dbReference type="ChEBI" id="CHEBI:15378"/>
        <dbReference type="ChEBI" id="CHEBI:30616"/>
        <dbReference type="ChEBI" id="CHEBI:43474"/>
        <dbReference type="ChEBI" id="CHEBI:456216"/>
        <dbReference type="EC" id="3.6.4.13"/>
    </reaction>
</comment>
<dbReference type="InterPro" id="IPR027417">
    <property type="entry name" value="P-loop_NTPase"/>
</dbReference>
<dbReference type="GO" id="GO:0006351">
    <property type="term" value="P:DNA-templated transcription"/>
    <property type="evidence" value="ECO:0007669"/>
    <property type="project" value="InterPro"/>
</dbReference>
<keyword evidence="10" id="KW-0472">Membrane</keyword>
<dbReference type="CDD" id="cd23253">
    <property type="entry name" value="Closteroviridae_RdRp"/>
    <property type="match status" value="1"/>
</dbReference>
<keyword evidence="3" id="KW-0548">Nucleotidyltransferase</keyword>
<evidence type="ECO:0000256" key="7">
    <source>
        <dbReference type="ARBA" id="ARBA00022840"/>
    </source>
</evidence>
<name>Q8JJW9_9CLOS</name>
<keyword evidence="15" id="KW-1185">Reference proteome</keyword>
<dbReference type="PROSITE" id="PS50507">
    <property type="entry name" value="RDRP_SSRNA_POS"/>
    <property type="match status" value="1"/>
</dbReference>
<feature type="transmembrane region" description="Helical" evidence="10">
    <location>
        <begin position="1361"/>
        <end position="1386"/>
    </location>
</feature>
<dbReference type="Gene3D" id="3.40.50.300">
    <property type="entry name" value="P-loop containing nucleotide triphosphate hydrolases"/>
    <property type="match status" value="2"/>
</dbReference>
<keyword evidence="10" id="KW-0812">Transmembrane</keyword>
<dbReference type="Pfam" id="PF00978">
    <property type="entry name" value="RdRP_2"/>
    <property type="match status" value="1"/>
</dbReference>
<dbReference type="GO" id="GO:0008174">
    <property type="term" value="F:mRNA methyltransferase activity"/>
    <property type="evidence" value="ECO:0007669"/>
    <property type="project" value="UniProtKB-UniRule"/>
</dbReference>
<evidence type="ECO:0000259" key="13">
    <source>
        <dbReference type="PROSITE" id="PS51743"/>
    </source>
</evidence>
<dbReference type="Pfam" id="PF01660">
    <property type="entry name" value="Vmethyltransf"/>
    <property type="match status" value="1"/>
</dbReference>
<evidence type="ECO:0000256" key="4">
    <source>
        <dbReference type="ARBA" id="ARBA00022741"/>
    </source>
</evidence>
<dbReference type="GeneID" id="995370"/>
<dbReference type="PROSITE" id="PS51743">
    <property type="entry name" value="ALPHAVIRUS_MT"/>
    <property type="match status" value="1"/>
</dbReference>
<evidence type="ECO:0000313" key="15">
    <source>
        <dbReference type="Proteomes" id="UP000208098"/>
    </source>
</evidence>
<evidence type="ECO:0000256" key="3">
    <source>
        <dbReference type="ARBA" id="ARBA00022695"/>
    </source>
</evidence>
<dbReference type="InterPro" id="IPR027351">
    <property type="entry name" value="(+)RNA_virus_helicase_core_dom"/>
</dbReference>
<dbReference type="InterPro" id="IPR043502">
    <property type="entry name" value="DNA/RNA_pol_sf"/>
</dbReference>
<dbReference type="RefSeq" id="NP_689396.1">
    <property type="nucleotide sequence ID" value="NC_004123.1"/>
</dbReference>
<proteinExistence type="predicted"/>
<dbReference type="KEGG" id="vg:995370"/>
<evidence type="ECO:0000256" key="1">
    <source>
        <dbReference type="ARBA" id="ARBA00022484"/>
    </source>
</evidence>
<dbReference type="EMBL" id="AJ428554">
    <property type="protein sequence ID" value="CAD21942.1"/>
    <property type="molecule type" value="Genomic_RNA"/>
</dbReference>
<evidence type="ECO:0000256" key="9">
    <source>
        <dbReference type="ARBA" id="ARBA00047984"/>
    </source>
</evidence>
<reference evidence="14 15" key="1">
    <citation type="journal article" date="2002" name="J. Virol.">
        <title>Complete genome sequence and analyses of the subgenomic RNAs of sweet potato chlorotic stunt virus reveal several new features for the genus Crinivirus.</title>
        <authorList>
            <person name="Kreuze J.F."/>
            <person name="Savenkov E.I."/>
            <person name="Valkonen J.P.T."/>
        </authorList>
    </citation>
    <scope>NUCLEOTIDE SEQUENCE [LARGE SCALE GENOMIC DNA]</scope>
    <source>
        <strain evidence="14 15">EA</strain>
    </source>
</reference>
<evidence type="ECO:0000256" key="2">
    <source>
        <dbReference type="ARBA" id="ARBA00022679"/>
    </source>
</evidence>
<dbReference type="GO" id="GO:0006396">
    <property type="term" value="P:RNA processing"/>
    <property type="evidence" value="ECO:0007669"/>
    <property type="project" value="InterPro"/>
</dbReference>
<keyword evidence="5" id="KW-0688">Ribosomal frameshifting</keyword>
<feature type="domain" description="(+)RNA virus helicase C-terminal" evidence="12">
    <location>
        <begin position="1663"/>
        <end position="1988"/>
    </location>
</feature>
<keyword evidence="8" id="KW-0693">Viral RNA replication</keyword>
<evidence type="ECO:0000256" key="6">
    <source>
        <dbReference type="ARBA" id="ARBA00022801"/>
    </source>
</evidence>
<dbReference type="InterPro" id="IPR047308">
    <property type="entry name" value="Closteroviridae_RdRp"/>
</dbReference>
<dbReference type="InterPro" id="IPR007094">
    <property type="entry name" value="RNA-dir_pol_PSvirus"/>
</dbReference>
<evidence type="ECO:0000259" key="11">
    <source>
        <dbReference type="PROSITE" id="PS50507"/>
    </source>
</evidence>
<keyword evidence="1" id="KW-0696">RNA-directed RNA polymerase</keyword>
<protein>
    <submittedName>
        <fullName evidence="14">Polyprotein</fullName>
    </submittedName>
</protein>
<keyword evidence="2" id="KW-0808">Transferase</keyword>
<feature type="domain" description="Alphavirus-like MT" evidence="13">
    <location>
        <begin position="579"/>
        <end position="758"/>
    </location>
</feature>
<dbReference type="GO" id="GO:0003968">
    <property type="term" value="F:RNA-directed RNA polymerase activity"/>
    <property type="evidence" value="ECO:0007669"/>
    <property type="project" value="UniProtKB-KW"/>
</dbReference>
<dbReference type="InterPro" id="IPR002588">
    <property type="entry name" value="Alphavirus-like_MT_dom"/>
</dbReference>
<keyword evidence="7" id="KW-0067">ATP-binding</keyword>
<gene>
    <name evidence="14" type="primary">p227</name>
</gene>
<keyword evidence="10" id="KW-1133">Transmembrane helix</keyword>
<dbReference type="SUPFAM" id="SSF52540">
    <property type="entry name" value="P-loop containing nucleoside triphosphate hydrolases"/>
    <property type="match status" value="1"/>
</dbReference>
<dbReference type="SUPFAM" id="SSF56672">
    <property type="entry name" value="DNA/RNA polymerases"/>
    <property type="match status" value="1"/>
</dbReference>
<dbReference type="GO" id="GO:0005524">
    <property type="term" value="F:ATP binding"/>
    <property type="evidence" value="ECO:0007669"/>
    <property type="project" value="UniProtKB-KW"/>
</dbReference>
<evidence type="ECO:0000256" key="8">
    <source>
        <dbReference type="ARBA" id="ARBA00022953"/>
    </source>
</evidence>
<dbReference type="GO" id="GO:0016787">
    <property type="term" value="F:hydrolase activity"/>
    <property type="evidence" value="ECO:0007669"/>
    <property type="project" value="UniProtKB-KW"/>
</dbReference>
<feature type="transmembrane region" description="Helical" evidence="10">
    <location>
        <begin position="1245"/>
        <end position="1273"/>
    </location>
</feature>
<dbReference type="PROSITE" id="PS51657">
    <property type="entry name" value="PSRV_HELICASE"/>
    <property type="match status" value="1"/>
</dbReference>
<evidence type="ECO:0000259" key="12">
    <source>
        <dbReference type="PROSITE" id="PS51657"/>
    </source>
</evidence>
<sequence length="2492" mass="285475">MANVCSTMINSGSLALNATKTGFFDPFLNQHINVFQSKTTNASPPSKTEQMAVKNNRFGRMGPTVPKIPFKVRLALFPNNPTVEVVNSNNEVSYVNKRRVDVEDRLDVLRKLCNIPYCKFNRLPKAVIKVLGYNFYDINKAIDNVLYGKLGHNNNTPIIPDEEISGCTKNKLGYKLKYFEDRDRIDIFFKFGSYVSDSYDFKINMQALYSQGRTIRDFRVTAHVCKSKKVTAPFCSSFNLNDRLNYRQFSTKVLISSVIGLFEDYVYLTNLYFGKKFRDFYPSAIKSVTENHKKYCDYVSRLSTKGAKIGTDSTKDCLDKNKTSYKAVVNSPDLTFGSLKGVKLINNSTAVPSKPKSNIPLVTFVVDDVGHESFIIKEKNGFTKKITNDERALVTLFNATLTDKKYNIHPKCKVGKHGRLEDFPNDFCWIDAFACAGKKMPVDLKPYPQISVAYLFRCGLARVIQKHSCETGWRLFHFDRRQVVNLKRLPHGAVLGVKGDMNIPNITRNIDILFDDLVGNVIEQTSLKADNLLLSNVVNRLSDRVNRMCERTKQLTVKTTLDSNQKRKLTKLFPELTMNFEDSTYSSHPLQTAMRTCENFLMDEKCGGREYVDVGGDVASLLTKESRDVHICCPVVDVKDAHRHITRSSIIDRMKGFNESITICDKLTQDCDVPYPNIVAVEVYDMSLEDMARSILSHKAKRFDLSLIIPPEICDNYCDVMLFDDSMRVFVRDGVVNYEYGSSGECYKHNLKTLQDILRVQLFVVDGVVFKKTLECSREQLHFFSIVPCVNMKPGVYNLTSHYSKSRNDKLEMILPVRGFDGGLRNVRVSVDKYVTMHLIEYAMNTTLKVEDKAAEYLIPQFRSRKSVSISGGKVVQKEFDLPDELHAGYLAVIMAEGARRREKVVNLARVSYFKHYAPTVIQVLFNIFFELYGNFKRICYKAFISAMSLVMSEDFLEKVVVGERRIFDVQEVVHFEQEIVLVGKQGDMNVLRESLHKFTVENEKRADDISQIVYANRESFADDELDVMKQLFQMGGGSKFRGFTNNLDRSTFGFYSKVWSFVNYYVKDVKRVRLVANFFVSLCDFFRQCGMSTWEYVNSVFKEFVGFVKCGLKGSLPNMWSELKKAAKFTKEKFNKQSEDLKSLLHDFYRRQTGLDDEGNELFWQDMTYDFGTRRMFSEEKKNRFVVELKKTYHNLVSKKDKLISRIMTIYNYMKFIYAFIREQLKGEDLINTVDHIIKGASFFFVHALSLCAMGSFSLTGLVAAVSTYLGLKFTGIEKKYLGSSVVSQHLISACSVSSPAALMTLPVRSAVTKCVEIGLKRKLSKCEGLASTMQGVIAKDAIDMRWYSYVTPYRVRMTIYISLVLVFFFPRLAIALMLTTFLVAEHKKYFEKFAVVANVDLSFASVLNRTQPTKRMATLKRLLKDKFTAAKVKEQKDDDTSTVDAEPSEVAMLGGDISLRDEEVDVEFDYDGSYVERHGKLSTSKLVVEEDLKPSAADGLNFYQLKISGRGNFMQFNVPFKVSAAMTQYAYRDIPTIVYTGDEKLDTLNEYYYLEKKKTFMELGKLDNVVDLYLSQLENKSSFEKVVFHLRQRFDDSTLYVSEDGACWHKLKIGSKSLVSLDHKCKYDCNRVLMAFDSECKDFQVTSDELAGMYSNERCLALEYLTVDKIPQLARDLTKKVTFYNKPPGAGKTTTIVNEFSRLHNEGKRCLALTCTKAGKVEIAEKLRARGIKSVYSNCLTYDAFLMKNTFRDVDYVFCDEIFMIHAGLWLAISCNLEFGVMGCYGDVNQIPYINRVPNTICTKSMNHYYQYEMFHDNISYRCPVDVCKLLSTLTDAKGQLIYPKGVYPAGDNANVLRSLQVVPIYSPEDAMDDQDVKIVTFTQPEKEEMIKATRMRNGVSSSVNTVNEVQGGTFSKVDVYRLKPYDNPIYSDLNQFVVSVSRHTQLMRYRVVSSKMSDKIANNISSMDNVSDFILKEFAAKRCVDVYNLQVEDFFLPQTFSRPPASTLVAVNEFMSLINPGIIDHDFLHRTMISEYSMFELPPVGDLTIDLSKSKPYISGDFVTSGVLGKGERSRPDTWRQAIASLSHRNYSAPRVNERLDTFKTAELLCESLLRAFDMSKLFENYDYIIPDIYRIDQWLSDRDVSKFNRIKRDMNHNLMYEQFSTMKMMIKGDLKPKMDLSCYTTYAPPANIIYYKHIVSMFFSPLFLEVFDRITYCLSNKVVMYSGMNLETLSRVVKSKLPLPLDSYYTLEIDFSKFDKSQGCVFKLYEGMIYRFLKFSEEAYLNIETTEYFCRFKSASGLTGELGAQRRTGSPNTWLSNTLVTMGMLLNVYDLDDIDLMLVSGDDSLIFSKKQLENKTNELNINFGFEAKFIENSVPYFCSKFIVDDRGSIKVVPDPVRFFEKLSVPVRLSDFLAETTLRERFTSYKDLMSEYDNDSVCILVDSLISKRYSLPLMTSYAALCFIHCLCANFSSFRKIFDEFFVVDI</sequence>
<dbReference type="GO" id="GO:0003724">
    <property type="term" value="F:RNA helicase activity"/>
    <property type="evidence" value="ECO:0007669"/>
    <property type="project" value="UniProtKB-EC"/>
</dbReference>
<dbReference type="GO" id="GO:0016556">
    <property type="term" value="P:mRNA modification"/>
    <property type="evidence" value="ECO:0007669"/>
    <property type="project" value="InterPro"/>
</dbReference>
<organism evidence="14 15">
    <name type="scientific">Sweet potato chlorotic stunt virus</name>
    <dbReference type="NCBI Taxonomy" id="81931"/>
    <lineage>
        <taxon>Viruses</taxon>
        <taxon>Riboviria</taxon>
        <taxon>Orthornavirae</taxon>
        <taxon>Kitrinoviricota</taxon>
        <taxon>Alsuviricetes</taxon>
        <taxon>Martellivirales</taxon>
        <taxon>Closteroviridae</taxon>
        <taxon>Crinivirus</taxon>
        <taxon>Crinivirus ipomeae</taxon>
    </lineage>
</organism>